<evidence type="ECO:0000313" key="10">
    <source>
        <dbReference type="EMBL" id="SPD04211.1"/>
    </source>
</evidence>
<sequence>MEDLHKKSKRLCLKVKPSFTTRSLGSVTSSSRLATRGRLVVCEAQDTVVEEHGEGLQVLHYEIGQKYDPHFDYFLDEFNTKNGGQRIATLLMYLSDVEEGGETVFPAANQNFSSVPWWDELSECGKGGLSVKPKMGDALLFWSMRPDATLDPSSLHGSCPVVRGNKWSATKWMHVGEYKVEFFDRYKVGELTGLLTSDLGSLKDVVSENISRDRGFRALSEASNSTPRTSELCVVYI</sequence>
<dbReference type="PANTHER" id="PTHR10869">
    <property type="entry name" value="PROLYL 4-HYDROXYLASE ALPHA SUBUNIT"/>
    <property type="match status" value="1"/>
</dbReference>
<evidence type="ECO:0000259" key="9">
    <source>
        <dbReference type="PROSITE" id="PS51471"/>
    </source>
</evidence>
<protein>
    <recommendedName>
        <fullName evidence="9">Fe2OG dioxygenase domain-containing protein</fullName>
    </recommendedName>
</protein>
<dbReference type="GO" id="GO:0031418">
    <property type="term" value="F:L-ascorbic acid binding"/>
    <property type="evidence" value="ECO:0007669"/>
    <property type="project" value="InterPro"/>
</dbReference>
<keyword evidence="5" id="KW-0735">Signal-anchor</keyword>
<dbReference type="InterPro" id="IPR045054">
    <property type="entry name" value="P4HA-like"/>
</dbReference>
<evidence type="ECO:0000256" key="8">
    <source>
        <dbReference type="ARBA" id="ARBA00049169"/>
    </source>
</evidence>
<keyword evidence="7" id="KW-0408">Iron</keyword>
<gene>
    <name evidence="10" type="ORF">FSB_LOCUS32093</name>
</gene>
<evidence type="ECO:0000256" key="4">
    <source>
        <dbReference type="ARBA" id="ARBA00022964"/>
    </source>
</evidence>
<organism evidence="10">
    <name type="scientific">Fagus sylvatica</name>
    <name type="common">Beechnut</name>
    <dbReference type="NCBI Taxonomy" id="28930"/>
    <lineage>
        <taxon>Eukaryota</taxon>
        <taxon>Viridiplantae</taxon>
        <taxon>Streptophyta</taxon>
        <taxon>Embryophyta</taxon>
        <taxon>Tracheophyta</taxon>
        <taxon>Spermatophyta</taxon>
        <taxon>Magnoliopsida</taxon>
        <taxon>eudicotyledons</taxon>
        <taxon>Gunneridae</taxon>
        <taxon>Pentapetalae</taxon>
        <taxon>rosids</taxon>
        <taxon>fabids</taxon>
        <taxon>Fagales</taxon>
        <taxon>Fagaceae</taxon>
        <taxon>Fagus</taxon>
    </lineage>
</organism>
<dbReference type="InterPro" id="IPR006620">
    <property type="entry name" value="Pro_4_hyd_alph"/>
</dbReference>
<keyword evidence="3" id="KW-0479">Metal-binding</keyword>
<feature type="domain" description="Fe2OG dioxygenase" evidence="9">
    <location>
        <begin position="52"/>
        <end position="175"/>
    </location>
</feature>
<comment type="catalytic activity">
    <reaction evidence="8">
        <text>L-prolyl-[collagen] + 2-oxoglutarate + O2 = trans-4-hydroxy-L-prolyl-[collagen] + succinate + CO2</text>
        <dbReference type="Rhea" id="RHEA:18945"/>
        <dbReference type="Rhea" id="RHEA-COMP:11676"/>
        <dbReference type="Rhea" id="RHEA-COMP:11680"/>
        <dbReference type="ChEBI" id="CHEBI:15379"/>
        <dbReference type="ChEBI" id="CHEBI:16526"/>
        <dbReference type="ChEBI" id="CHEBI:16810"/>
        <dbReference type="ChEBI" id="CHEBI:30031"/>
        <dbReference type="ChEBI" id="CHEBI:50342"/>
        <dbReference type="ChEBI" id="CHEBI:61965"/>
        <dbReference type="EC" id="1.14.11.2"/>
    </reaction>
</comment>
<dbReference type="GO" id="GO:0005789">
    <property type="term" value="C:endoplasmic reticulum membrane"/>
    <property type="evidence" value="ECO:0007669"/>
    <property type="project" value="UniProtKB-SubCell"/>
</dbReference>
<evidence type="ECO:0000256" key="5">
    <source>
        <dbReference type="ARBA" id="ARBA00022968"/>
    </source>
</evidence>
<dbReference type="SMART" id="SM00702">
    <property type="entry name" value="P4Hc"/>
    <property type="match status" value="1"/>
</dbReference>
<dbReference type="Pfam" id="PF13640">
    <property type="entry name" value="2OG-FeII_Oxy_3"/>
    <property type="match status" value="1"/>
</dbReference>
<keyword evidence="6" id="KW-0560">Oxidoreductase</keyword>
<keyword evidence="5" id="KW-0812">Transmembrane</keyword>
<dbReference type="PROSITE" id="PS51471">
    <property type="entry name" value="FE2OG_OXY"/>
    <property type="match status" value="1"/>
</dbReference>
<evidence type="ECO:0000256" key="2">
    <source>
        <dbReference type="ARBA" id="ARBA00004648"/>
    </source>
</evidence>
<dbReference type="Gene3D" id="2.60.120.620">
    <property type="entry name" value="q2cbj1_9rhob like domain"/>
    <property type="match status" value="1"/>
</dbReference>
<evidence type="ECO:0000256" key="7">
    <source>
        <dbReference type="ARBA" id="ARBA00023004"/>
    </source>
</evidence>
<keyword evidence="4" id="KW-0223">Dioxygenase</keyword>
<reference evidence="10" key="1">
    <citation type="submission" date="2018-02" db="EMBL/GenBank/DDBJ databases">
        <authorList>
            <person name="Cohen D.B."/>
            <person name="Kent A.D."/>
        </authorList>
    </citation>
    <scope>NUCLEOTIDE SEQUENCE</scope>
</reference>
<dbReference type="InterPro" id="IPR005123">
    <property type="entry name" value="Oxoglu/Fe-dep_dioxygenase_dom"/>
</dbReference>
<evidence type="ECO:0000256" key="1">
    <source>
        <dbReference type="ARBA" id="ARBA00001961"/>
    </source>
</evidence>
<dbReference type="PANTHER" id="PTHR10869:SF123">
    <property type="entry name" value="PROLYL 4-HYDROXYLASE 10-RELATED"/>
    <property type="match status" value="1"/>
</dbReference>
<evidence type="ECO:0000256" key="6">
    <source>
        <dbReference type="ARBA" id="ARBA00023002"/>
    </source>
</evidence>
<dbReference type="AlphaFoldDB" id="A0A2N9GXW0"/>
<evidence type="ECO:0000256" key="3">
    <source>
        <dbReference type="ARBA" id="ARBA00022723"/>
    </source>
</evidence>
<accession>A0A2N9GXW0</accession>
<comment type="cofactor">
    <cofactor evidence="1">
        <name>L-ascorbate</name>
        <dbReference type="ChEBI" id="CHEBI:38290"/>
    </cofactor>
</comment>
<name>A0A2N9GXW0_FAGSY</name>
<dbReference type="GO" id="GO:0005506">
    <property type="term" value="F:iron ion binding"/>
    <property type="evidence" value="ECO:0007669"/>
    <property type="project" value="InterPro"/>
</dbReference>
<proteinExistence type="predicted"/>
<dbReference type="EMBL" id="OIVN01002509">
    <property type="protein sequence ID" value="SPD04211.1"/>
    <property type="molecule type" value="Genomic_DNA"/>
</dbReference>
<dbReference type="InterPro" id="IPR044862">
    <property type="entry name" value="Pro_4_hyd_alph_FE2OG_OXY"/>
</dbReference>
<comment type="subcellular location">
    <subcellularLocation>
        <location evidence="2">Endoplasmic reticulum membrane</location>
        <topology evidence="2">Single-pass type II membrane protein</topology>
    </subcellularLocation>
</comment>
<dbReference type="GO" id="GO:0004656">
    <property type="term" value="F:procollagen-proline 4-dioxygenase activity"/>
    <property type="evidence" value="ECO:0007669"/>
    <property type="project" value="UniProtKB-EC"/>
</dbReference>